<dbReference type="Proteomes" id="UP001642409">
    <property type="component" value="Unassembled WGS sequence"/>
</dbReference>
<name>A0AA86QHJ8_9EUKA</name>
<feature type="region of interest" description="Disordered" evidence="1">
    <location>
        <begin position="177"/>
        <end position="197"/>
    </location>
</feature>
<comment type="caution">
    <text evidence="2">The sequence shown here is derived from an EMBL/GenBank/DDBJ whole genome shotgun (WGS) entry which is preliminary data.</text>
</comment>
<reference evidence="2" key="1">
    <citation type="submission" date="2023-06" db="EMBL/GenBank/DDBJ databases">
        <authorList>
            <person name="Kurt Z."/>
        </authorList>
    </citation>
    <scope>NUCLEOTIDE SEQUENCE</scope>
</reference>
<dbReference type="EMBL" id="CATOUU010000906">
    <property type="protein sequence ID" value="CAI9958418.1"/>
    <property type="molecule type" value="Genomic_DNA"/>
</dbReference>
<sequence length="230" mass="26818">MKNLLKTRERAVTKTKISSAELTKQSMKNQDLDHKNEQNDNNLLSLKFSSQQITLSILQYYYDIMIVQYKIVQQRKKLKKFSFLTKSVLCQCCYINILFSNRYHSCNDNNIYLNKLSQNKGRILSPEEVQAAQRNRVALENNNMTQYRSAECSAAFIFIVLLMVLYRQRAASGQGHQRELHRPVLSQTSRTAETRSVTRTSKICKKSIYSARIRQAENARVRLVHQQFSP</sequence>
<evidence type="ECO:0000313" key="3">
    <source>
        <dbReference type="EMBL" id="CAL6010159.1"/>
    </source>
</evidence>
<keyword evidence="4" id="KW-1185">Reference proteome</keyword>
<dbReference type="EMBL" id="CAXDID020000061">
    <property type="protein sequence ID" value="CAL6010159.1"/>
    <property type="molecule type" value="Genomic_DNA"/>
</dbReference>
<protein>
    <submittedName>
        <fullName evidence="3">Hypothetical_protein</fullName>
    </submittedName>
</protein>
<gene>
    <name evidence="3" type="ORF">HINF_LOCUS21947</name>
    <name evidence="2" type="ORF">HINF_LOCUS46063</name>
</gene>
<reference evidence="3 4" key="2">
    <citation type="submission" date="2024-07" db="EMBL/GenBank/DDBJ databases">
        <authorList>
            <person name="Akdeniz Z."/>
        </authorList>
    </citation>
    <scope>NUCLEOTIDE SEQUENCE [LARGE SCALE GENOMIC DNA]</scope>
</reference>
<organism evidence="2">
    <name type="scientific">Hexamita inflata</name>
    <dbReference type="NCBI Taxonomy" id="28002"/>
    <lineage>
        <taxon>Eukaryota</taxon>
        <taxon>Metamonada</taxon>
        <taxon>Diplomonadida</taxon>
        <taxon>Hexamitidae</taxon>
        <taxon>Hexamitinae</taxon>
        <taxon>Hexamita</taxon>
    </lineage>
</organism>
<evidence type="ECO:0000313" key="4">
    <source>
        <dbReference type="Proteomes" id="UP001642409"/>
    </source>
</evidence>
<feature type="compositionally biased region" description="Polar residues" evidence="1">
    <location>
        <begin position="185"/>
        <end position="197"/>
    </location>
</feature>
<dbReference type="AlphaFoldDB" id="A0AA86QHJ8"/>
<accession>A0AA86QHJ8</accession>
<evidence type="ECO:0000313" key="2">
    <source>
        <dbReference type="EMBL" id="CAI9958418.1"/>
    </source>
</evidence>
<proteinExistence type="predicted"/>
<evidence type="ECO:0000256" key="1">
    <source>
        <dbReference type="SAM" id="MobiDB-lite"/>
    </source>
</evidence>